<dbReference type="VEuPathDB" id="FungiDB:PHYBLDRAFT_172549"/>
<keyword evidence="2" id="KW-1185">Reference proteome</keyword>
<name>A0A167L0C8_PHYB8</name>
<protein>
    <submittedName>
        <fullName evidence="1">Uncharacterized protein</fullName>
    </submittedName>
</protein>
<reference evidence="2" key="1">
    <citation type="submission" date="2015-06" db="EMBL/GenBank/DDBJ databases">
        <title>Expansion of signal transduction pathways in fungi by whole-genome duplication.</title>
        <authorList>
            <consortium name="DOE Joint Genome Institute"/>
            <person name="Corrochano L.M."/>
            <person name="Kuo A."/>
            <person name="Marcet-Houben M."/>
            <person name="Polaino S."/>
            <person name="Salamov A."/>
            <person name="Villalobos J.M."/>
            <person name="Alvarez M.I."/>
            <person name="Avalos J."/>
            <person name="Benito E.P."/>
            <person name="Benoit I."/>
            <person name="Burger G."/>
            <person name="Camino L.P."/>
            <person name="Canovas D."/>
            <person name="Cerda-Olmedo E."/>
            <person name="Cheng J.-F."/>
            <person name="Dominguez A."/>
            <person name="Elias M."/>
            <person name="Eslava A.P."/>
            <person name="Glaser F."/>
            <person name="Grimwood J."/>
            <person name="Gutierrez G."/>
            <person name="Heitman J."/>
            <person name="Henrissat B."/>
            <person name="Iturriaga E.A."/>
            <person name="Lang B.F."/>
            <person name="Lavin J.L."/>
            <person name="Lee S."/>
            <person name="Li W."/>
            <person name="Lindquist E."/>
            <person name="Lopez-Garcia S."/>
            <person name="Luque E.M."/>
            <person name="Marcos A.T."/>
            <person name="Martin J."/>
            <person name="McCluskey K."/>
            <person name="Medina H.R."/>
            <person name="Miralles-Duran A."/>
            <person name="Miyazaki A."/>
            <person name="Munoz-Torres E."/>
            <person name="Oguiza J.A."/>
            <person name="Ohm R."/>
            <person name="Olmedo M."/>
            <person name="Orejas M."/>
            <person name="Ortiz-Castellanos L."/>
            <person name="Pisabarro A.G."/>
            <person name="Rodriguez-Romero J."/>
            <person name="Ruiz-Herrera J."/>
            <person name="Ruiz-Vazquez R."/>
            <person name="Sanz C."/>
            <person name="Schackwitz W."/>
            <person name="Schmutz J."/>
            <person name="Shahriari M."/>
            <person name="Shelest E."/>
            <person name="Silva-Franco F."/>
            <person name="Soanes D."/>
            <person name="Syed K."/>
            <person name="Tagua V.G."/>
            <person name="Talbot N.J."/>
            <person name="Thon M."/>
            <person name="De vries R.P."/>
            <person name="Wiebenga A."/>
            <person name="Yadav J.S."/>
            <person name="Braun E.L."/>
            <person name="Baker S."/>
            <person name="Garre V."/>
            <person name="Horwitz B."/>
            <person name="Torres-Martinez S."/>
            <person name="Idnurm A."/>
            <person name="Herrera-Estrella A."/>
            <person name="Gabaldon T."/>
            <person name="Grigoriev I.V."/>
        </authorList>
    </citation>
    <scope>NUCLEOTIDE SEQUENCE [LARGE SCALE GENOMIC DNA]</scope>
    <source>
        <strain evidence="2">NRRL 1555(-)</strain>
    </source>
</reference>
<sequence>MAIMLIYSISRSSSSSTSTSTSTSTGAYRILITMYKDICNEGGLILSKRVTCNISYNAKALGLEVQEIQNLQGEESIPDFVLFSEIADFDSQNRFQKNIYTKMSRDNLYNNSLYKYICKCECEYECEYEYEYECECVKRQKVICV</sequence>
<evidence type="ECO:0000313" key="1">
    <source>
        <dbReference type="EMBL" id="OAD69298.1"/>
    </source>
</evidence>
<proteinExistence type="predicted"/>
<evidence type="ECO:0000313" key="2">
    <source>
        <dbReference type="Proteomes" id="UP000077315"/>
    </source>
</evidence>
<dbReference type="EMBL" id="KV440992">
    <property type="protein sequence ID" value="OAD69298.1"/>
    <property type="molecule type" value="Genomic_DNA"/>
</dbReference>
<accession>A0A167L0C8</accession>
<gene>
    <name evidence="1" type="ORF">PHYBLDRAFT_172549</name>
</gene>
<dbReference type="Proteomes" id="UP000077315">
    <property type="component" value="Unassembled WGS sequence"/>
</dbReference>
<dbReference type="AlphaFoldDB" id="A0A167L0C8"/>
<dbReference type="InParanoid" id="A0A167L0C8"/>
<dbReference type="GeneID" id="28997733"/>
<organism evidence="1 2">
    <name type="scientific">Phycomyces blakesleeanus (strain ATCC 8743b / DSM 1359 / FGSC 10004 / NBRC 33097 / NRRL 1555)</name>
    <dbReference type="NCBI Taxonomy" id="763407"/>
    <lineage>
        <taxon>Eukaryota</taxon>
        <taxon>Fungi</taxon>
        <taxon>Fungi incertae sedis</taxon>
        <taxon>Mucoromycota</taxon>
        <taxon>Mucoromycotina</taxon>
        <taxon>Mucoromycetes</taxon>
        <taxon>Mucorales</taxon>
        <taxon>Phycomycetaceae</taxon>
        <taxon>Phycomyces</taxon>
    </lineage>
</organism>
<dbReference type="RefSeq" id="XP_018287338.1">
    <property type="nucleotide sequence ID" value="XM_018436827.1"/>
</dbReference>